<reference evidence="1 2" key="1">
    <citation type="journal article" date="2016" name="Biochim. Biophys. Acta">
        <title>Characterization of red-shifted phycobilisomes isolated from the chlorophyll f-containing cyanobacterium Halomicronema hongdechloris.</title>
        <authorList>
            <person name="Li Y."/>
            <person name="Lin Y."/>
            <person name="Garvey C.J."/>
            <person name="Birch D."/>
            <person name="Corkery R.W."/>
            <person name="Loughlin P.C."/>
            <person name="Scheer H."/>
            <person name="Willows R.D."/>
            <person name="Chen M."/>
        </authorList>
    </citation>
    <scope>NUCLEOTIDE SEQUENCE [LARGE SCALE GENOMIC DNA]</scope>
    <source>
        <strain evidence="1 2">C2206</strain>
    </source>
</reference>
<dbReference type="OrthoDB" id="467081at2"/>
<dbReference type="Pfam" id="PF08869">
    <property type="entry name" value="XisI"/>
    <property type="match status" value="1"/>
</dbReference>
<dbReference type="KEGG" id="hhg:XM38_040280"/>
<dbReference type="CDD" id="cd16382">
    <property type="entry name" value="XisI-like"/>
    <property type="match status" value="1"/>
</dbReference>
<dbReference type="InterPro" id="IPR035943">
    <property type="entry name" value="XisI-like_sf"/>
</dbReference>
<dbReference type="EMBL" id="CP021983">
    <property type="protein sequence ID" value="ASC73066.1"/>
    <property type="molecule type" value="Genomic_DNA"/>
</dbReference>
<evidence type="ECO:0000313" key="2">
    <source>
        <dbReference type="Proteomes" id="UP000191901"/>
    </source>
</evidence>
<dbReference type="STRING" id="1641165.XM38_13020"/>
<gene>
    <name evidence="1" type="ORF">XM38_040280</name>
</gene>
<protein>
    <submittedName>
        <fullName evidence="1">XisI protein-like protein</fullName>
    </submittedName>
</protein>
<dbReference type="InterPro" id="IPR014968">
    <property type="entry name" value="XisI"/>
</dbReference>
<accession>A0A1Z3HS18</accession>
<sequence>MAVELYRQYIQQLISQRAEQVSAQHRWPEYEVQTLFDTERDHYQLLYVGWRGTKRDFGCILHLDIKGGQIWIQHDGTETGIANQLVDLGVPKQDIVLAFHEPEVRQFTDFGTGNEISSVA</sequence>
<dbReference type="RefSeq" id="WP_080809915.1">
    <property type="nucleotide sequence ID" value="NZ_CP021983.2"/>
</dbReference>
<evidence type="ECO:0000313" key="1">
    <source>
        <dbReference type="EMBL" id="ASC73066.1"/>
    </source>
</evidence>
<proteinExistence type="predicted"/>
<keyword evidence="2" id="KW-1185">Reference proteome</keyword>
<dbReference type="AlphaFoldDB" id="A0A1Z3HS18"/>
<dbReference type="SUPFAM" id="SSF143847">
    <property type="entry name" value="XisI-like"/>
    <property type="match status" value="1"/>
</dbReference>
<dbReference type="Gene3D" id="3.30.310.110">
    <property type="entry name" value="XisI-like"/>
    <property type="match status" value="1"/>
</dbReference>
<dbReference type="Proteomes" id="UP000191901">
    <property type="component" value="Chromosome"/>
</dbReference>
<organism evidence="1 2">
    <name type="scientific">Halomicronema hongdechloris C2206</name>
    <dbReference type="NCBI Taxonomy" id="1641165"/>
    <lineage>
        <taxon>Bacteria</taxon>
        <taxon>Bacillati</taxon>
        <taxon>Cyanobacteriota</taxon>
        <taxon>Cyanophyceae</taxon>
        <taxon>Nodosilineales</taxon>
        <taxon>Nodosilineaceae</taxon>
        <taxon>Halomicronema</taxon>
    </lineage>
</organism>
<name>A0A1Z3HS18_9CYAN</name>